<keyword evidence="1" id="KW-0472">Membrane</keyword>
<sequence length="89" mass="9163">MFAVSAPLRVFAAGVAATDAQPMVAGSGGIAVVVTDAELPHVMSTRRRLLLAIPSGLVLAAVTAGALAVDWPERMFSESKQVLDICGKN</sequence>
<accession>A0ABN5Z1V3</accession>
<organism evidence="2 3">
    <name type="scientific">Mycolicibacterium aubagnense</name>
    <dbReference type="NCBI Taxonomy" id="319707"/>
    <lineage>
        <taxon>Bacteria</taxon>
        <taxon>Bacillati</taxon>
        <taxon>Actinomycetota</taxon>
        <taxon>Actinomycetes</taxon>
        <taxon>Mycobacteriales</taxon>
        <taxon>Mycobacteriaceae</taxon>
        <taxon>Mycolicibacterium</taxon>
    </lineage>
</organism>
<proteinExistence type="predicted"/>
<keyword evidence="1" id="KW-0812">Transmembrane</keyword>
<name>A0ABN5Z1V3_9MYCO</name>
<protein>
    <submittedName>
        <fullName evidence="2">Uncharacterized protein</fullName>
    </submittedName>
</protein>
<keyword evidence="1" id="KW-1133">Transmembrane helix</keyword>
<gene>
    <name evidence="2" type="ORF">MAUB_53080</name>
</gene>
<dbReference type="Proteomes" id="UP000465609">
    <property type="component" value="Chromosome"/>
</dbReference>
<dbReference type="RefSeq" id="WP_138229840.1">
    <property type="nucleotide sequence ID" value="NZ_CP122994.1"/>
</dbReference>
<feature type="transmembrane region" description="Helical" evidence="1">
    <location>
        <begin position="49"/>
        <end position="69"/>
    </location>
</feature>
<evidence type="ECO:0000313" key="2">
    <source>
        <dbReference type="EMBL" id="BBX87435.1"/>
    </source>
</evidence>
<dbReference type="EMBL" id="AP022577">
    <property type="protein sequence ID" value="BBX87435.1"/>
    <property type="molecule type" value="Genomic_DNA"/>
</dbReference>
<keyword evidence="3" id="KW-1185">Reference proteome</keyword>
<evidence type="ECO:0000256" key="1">
    <source>
        <dbReference type="SAM" id="Phobius"/>
    </source>
</evidence>
<evidence type="ECO:0000313" key="3">
    <source>
        <dbReference type="Proteomes" id="UP000465609"/>
    </source>
</evidence>
<reference evidence="2 3" key="1">
    <citation type="journal article" date="2019" name="Emerg. Microbes Infect.">
        <title>Comprehensive subspecies identification of 175 nontuberculous mycobacteria species based on 7547 genomic profiles.</title>
        <authorList>
            <person name="Matsumoto Y."/>
            <person name="Kinjo T."/>
            <person name="Motooka D."/>
            <person name="Nabeya D."/>
            <person name="Jung N."/>
            <person name="Uechi K."/>
            <person name="Horii T."/>
            <person name="Iida T."/>
            <person name="Fujita J."/>
            <person name="Nakamura S."/>
        </authorList>
    </citation>
    <scope>NUCLEOTIDE SEQUENCE [LARGE SCALE GENOMIC DNA]</scope>
    <source>
        <strain evidence="2 3">JCM 15296</strain>
    </source>
</reference>